<comment type="caution">
    <text evidence="1">The sequence shown here is derived from an EMBL/GenBank/DDBJ whole genome shotgun (WGS) entry which is preliminary data.</text>
</comment>
<dbReference type="AlphaFoldDB" id="A0AAN7GC04"/>
<protein>
    <submittedName>
        <fullName evidence="1">Uncharacterized protein</fullName>
    </submittedName>
</protein>
<evidence type="ECO:0000313" key="1">
    <source>
        <dbReference type="EMBL" id="KAK4607862.1"/>
    </source>
</evidence>
<dbReference type="Proteomes" id="UP001324115">
    <property type="component" value="Unassembled WGS sequence"/>
</dbReference>
<proteinExistence type="predicted"/>
<sequence>MQSYHYNRLMSKSSRCYSAAANRKKIGLRECCVLWAETEREF</sequence>
<reference evidence="1 2" key="1">
    <citation type="journal article" date="2023" name="G3 (Bethesda)">
        <title>A haplotype-resolved chromosome-scale genome for Quercus rubra L. provides insights into the genetics of adaptive traits for red oak species.</title>
        <authorList>
            <person name="Kapoor B."/>
            <person name="Jenkins J."/>
            <person name="Schmutz J."/>
            <person name="Zhebentyayeva T."/>
            <person name="Kuelheim C."/>
            <person name="Coggeshall M."/>
            <person name="Heim C."/>
            <person name="Lasky J.R."/>
            <person name="Leites L."/>
            <person name="Islam-Faridi N."/>
            <person name="Romero-Severson J."/>
            <person name="DeLeo V.L."/>
            <person name="Lucas S.M."/>
            <person name="Lazic D."/>
            <person name="Gailing O."/>
            <person name="Carlson J."/>
            <person name="Staton M."/>
        </authorList>
    </citation>
    <scope>NUCLEOTIDE SEQUENCE [LARGE SCALE GENOMIC DNA]</scope>
    <source>
        <strain evidence="1">Pseudo-F2</strain>
    </source>
</reference>
<accession>A0AAN7GC04</accession>
<gene>
    <name evidence="1" type="ORF">RGQ29_001611</name>
</gene>
<dbReference type="EMBL" id="JAXUIC010000001">
    <property type="protein sequence ID" value="KAK4607862.1"/>
    <property type="molecule type" value="Genomic_DNA"/>
</dbReference>
<keyword evidence="2" id="KW-1185">Reference proteome</keyword>
<name>A0AAN7GC04_QUERU</name>
<organism evidence="1 2">
    <name type="scientific">Quercus rubra</name>
    <name type="common">Northern red oak</name>
    <name type="synonym">Quercus borealis</name>
    <dbReference type="NCBI Taxonomy" id="3512"/>
    <lineage>
        <taxon>Eukaryota</taxon>
        <taxon>Viridiplantae</taxon>
        <taxon>Streptophyta</taxon>
        <taxon>Embryophyta</taxon>
        <taxon>Tracheophyta</taxon>
        <taxon>Spermatophyta</taxon>
        <taxon>Magnoliopsida</taxon>
        <taxon>eudicotyledons</taxon>
        <taxon>Gunneridae</taxon>
        <taxon>Pentapetalae</taxon>
        <taxon>rosids</taxon>
        <taxon>fabids</taxon>
        <taxon>Fagales</taxon>
        <taxon>Fagaceae</taxon>
        <taxon>Quercus</taxon>
    </lineage>
</organism>
<evidence type="ECO:0000313" key="2">
    <source>
        <dbReference type="Proteomes" id="UP001324115"/>
    </source>
</evidence>